<sequence>MDGASSDDDDGLFLVPAALQSGQTTPSRASLRSEERLVWRDAAELGGGGGGGGDASHSQAPDGGGPGVRLQAFPRPRSSTEEPAAAAALDPRAERRRRNQYKRHGSLTLAQQQQEHQARLSADAGSAAFAGGRGRCGTLPPYIGAQQQQQQQQQPGSGWEGRALAQTALAAMAGSRLAQRLRSSSLASMHHHQSRRRDDPSGSGGKRSSSSSLLAPANGSQPASGARHSSGGSSAPRPAAAAAAAEVLDEDGRRLIHHHHCQQRACSRSISPAHAAWHGGSSSSSSSSIGTSTSGSELGVARQQQQQQQPSAAAGDRVPLREERATAGPAGRPAPPPASDAAAPVAEPSGGPEHARHGPPARPPPTNPLPRLPSEMSVALSRQSEDAGPPCAAPIASTPPPSPSPSSSSEPLSDATTEPYVDDEGASDAAVCTLVALGARGSGSGSGSCDDGTCEADALAGSTGAEAPMQQHSENHHHGAHAKAEAAAAADRPASLHSSMFAGVAISASRTTSTLNDAIGAGCVPIPARSVSAPGHADGTRAGHLPSRMFALIPRPGRLFDAPIAECRASEEFAHEIGAMYRPSKADERDDGGSPASAFSQPGTPAHSLGPRSSAATTVASAATAASRAAAEASLCRNSLFPSVVKQQSRCLSVLLQHGPHGGIRRVGPLLITRERGGAAIRHLNPAFIDMMDVQPVDSETTAFLKRSNIRRRSFSMPPVDPSSDWLSAIAGGAGARRPAPQGPSSGPGMWWPLNDDNCSDEVIYEVHVAAPGGPDAGPLAGASGARDRAGGPPSHLERMASTSTLASSGARPGTAPRKGSVSSQLRMMVRTESSGSVGAPDGGQPFHHHHPPGLVQMASDASDASTISAYPGRQQQSQQQQQLAPSHQLADVTMKTESGTITRSLKSISLRLLVNRLASPEGNADSDLLTDFLSAYRFFAHPIDVMRLVIVRYLNCFAAGADDPAADGADSGNDNDDGTDEGGSGDDDDDDDDDDDRYLTINGWRSNRPPARGDGDEPPRRPPSSSLPPPRGLPPLARNDGAIIQLRVMNIIKYWIKFHPHDFRLHHRLTRLLLLFLSHIQKQPGRADFVHAIRQKLSAGKLLAVEMPSARSSALRAAPPLDSTRSAIDLHAAGHAASPAAAAGHAHHHHLEGHARQPWPAPGGAAGGLSSSASAGSLQALHARPGAPRRQMSEAGFDSAGTAHAPSSLRAQHAKKGSTSYLRSLFHHRSNRASSSSRDAGADASAPDGAASASASASAPASASASALPPAVDGGHGASTPTGDMYATDFGSQVMEALAKSGVPTPQTPVERTLLNYSIAKRNLYRINLVGVDPATFAEQLTLLEHELFARISATEFSLKGRVGNLETILHTMQGAASDARAAAAAQAAAGGQQQHQQHQQNQQHHPGLAGPSNPVPNLTAMTSWFNQATYWAVLAVLSEPTPTARALVIKQLIHIAFHCLARRNYYGSFELAIALDNSAVRRLHDSWLLVPQLMKDIVAQMLQVLQSRMNFRTYRESVKAAMAGASGPDEEIFAMVSEQIRALRAKDLAATSQPGALMHSSLFGGGEEPRHHSRKKSTANGAAAAAAAAARDSSLPLLSEQDCACITYAIRIRAASFTFVDPGASYSGGAGGSAHAHTSVPASSSPRSTTRGSGSALPAPAGRQASDAGDSRSRRARSTSNGGGARAGAALKEGRMITDGLPLPLVPFVAVHMTDLLHADEANSTYSAEHQKMRSRNPTGPDVDARADADGQSRRPPRCDSAAISNVNQAQPLLNMQKFRLVTAMFRELHLAQRTKYPYLSDKALQQQIHSAVRNIKAQAGDIFAVVEDVALVDPTLARPPTAYSAPYGRSRTGSSASRTAGGDSDAGDHPSFGYPLYQIAALQKGQDGQALLDASMEWDGAGIKDNQELEQRLYMLSKWVEPSTR</sequence>
<reference evidence="6" key="1">
    <citation type="submission" date="2022-07" db="EMBL/GenBank/DDBJ databases">
        <title>Phylogenomic reconstructions and comparative analyses of Kickxellomycotina fungi.</title>
        <authorList>
            <person name="Reynolds N.K."/>
            <person name="Stajich J.E."/>
            <person name="Barry K."/>
            <person name="Grigoriev I.V."/>
            <person name="Crous P."/>
            <person name="Smith M.E."/>
        </authorList>
    </citation>
    <scope>NUCLEOTIDE SEQUENCE</scope>
    <source>
        <strain evidence="6">NBRC 105414</strain>
    </source>
</reference>
<dbReference type="GO" id="GO:0051301">
    <property type="term" value="P:cell division"/>
    <property type="evidence" value="ECO:0007669"/>
    <property type="project" value="UniProtKB-KW"/>
</dbReference>
<feature type="compositionally biased region" description="Low complexity" evidence="3">
    <location>
        <begin position="859"/>
        <end position="883"/>
    </location>
</feature>
<evidence type="ECO:0000256" key="3">
    <source>
        <dbReference type="SAM" id="MobiDB-lite"/>
    </source>
</evidence>
<feature type="region of interest" description="Disordered" evidence="3">
    <location>
        <begin position="1"/>
        <end position="163"/>
    </location>
</feature>
<feature type="compositionally biased region" description="Low complexity" evidence="3">
    <location>
        <begin position="279"/>
        <end position="296"/>
    </location>
</feature>
<feature type="region of interest" description="Disordered" evidence="3">
    <location>
        <begin position="1630"/>
        <end position="1693"/>
    </location>
</feature>
<dbReference type="Proteomes" id="UP001140217">
    <property type="component" value="Unassembled WGS sequence"/>
</dbReference>
<feature type="compositionally biased region" description="Low complexity" evidence="3">
    <location>
        <begin position="1385"/>
        <end position="1409"/>
    </location>
</feature>
<evidence type="ECO:0000256" key="2">
    <source>
        <dbReference type="PROSITE-ProRule" id="PRU00168"/>
    </source>
</evidence>
<feature type="region of interest" description="Disordered" evidence="3">
    <location>
        <begin position="584"/>
        <end position="615"/>
    </location>
</feature>
<feature type="compositionally biased region" description="Basic and acidic residues" evidence="3">
    <location>
        <begin position="31"/>
        <end position="43"/>
    </location>
</feature>
<proteinExistence type="predicted"/>
<dbReference type="SMART" id="SM00147">
    <property type="entry name" value="RasGEF"/>
    <property type="match status" value="1"/>
</dbReference>
<feature type="region of interest" description="Disordered" evidence="3">
    <location>
        <begin position="965"/>
        <end position="1037"/>
    </location>
</feature>
<dbReference type="Gene3D" id="1.10.840.10">
    <property type="entry name" value="Ras guanine-nucleotide exchange factors catalytic domain"/>
    <property type="match status" value="2"/>
</dbReference>
<keyword evidence="7" id="KW-1185">Reference proteome</keyword>
<dbReference type="SUPFAM" id="SSF48366">
    <property type="entry name" value="Ras GEF"/>
    <property type="match status" value="1"/>
</dbReference>
<protein>
    <submittedName>
        <fullName evidence="6">Cell division cycle- protein</fullName>
    </submittedName>
</protein>
<dbReference type="InterPro" id="IPR008937">
    <property type="entry name" value="Ras-like_GEF"/>
</dbReference>
<feature type="compositionally biased region" description="Basic and acidic residues" evidence="3">
    <location>
        <begin position="1745"/>
        <end position="1755"/>
    </location>
</feature>
<feature type="compositionally biased region" description="Low complexity" evidence="3">
    <location>
        <begin position="119"/>
        <end position="130"/>
    </location>
</feature>
<feature type="compositionally biased region" description="Low complexity" evidence="3">
    <location>
        <begin position="1635"/>
        <end position="1658"/>
    </location>
</feature>
<dbReference type="PANTHER" id="PTHR23113:SF99">
    <property type="entry name" value="RASGEF DOMAIN-CONTAINING PROTEIN"/>
    <property type="match status" value="1"/>
</dbReference>
<feature type="region of interest" description="Disordered" evidence="3">
    <location>
        <begin position="1727"/>
        <end position="1761"/>
    </location>
</feature>
<feature type="compositionally biased region" description="Low complexity" evidence="3">
    <location>
        <begin position="776"/>
        <end position="785"/>
    </location>
</feature>
<comment type="caution">
    <text evidence="6">The sequence shown here is derived from an EMBL/GenBank/DDBJ whole genome shotgun (WGS) entry which is preliminary data.</text>
</comment>
<dbReference type="InterPro" id="IPR000651">
    <property type="entry name" value="Ras-like_Gua-exchang_fac_N"/>
</dbReference>
<keyword evidence="6" id="KW-0131">Cell cycle</keyword>
<feature type="region of interest" description="Disordered" evidence="3">
    <location>
        <begin position="733"/>
        <end position="753"/>
    </location>
</feature>
<dbReference type="PANTHER" id="PTHR23113">
    <property type="entry name" value="GUANINE NUCLEOTIDE EXCHANGE FACTOR"/>
    <property type="match status" value="1"/>
</dbReference>
<feature type="compositionally biased region" description="Basic and acidic residues" evidence="3">
    <location>
        <begin position="1012"/>
        <end position="1021"/>
    </location>
</feature>
<feature type="domain" description="Ras-GEF" evidence="4">
    <location>
        <begin position="1334"/>
        <end position="1615"/>
    </location>
</feature>
<feature type="compositionally biased region" description="Basic residues" evidence="3">
    <location>
        <begin position="94"/>
        <end position="105"/>
    </location>
</feature>
<feature type="compositionally biased region" description="Low complexity" evidence="3">
    <location>
        <begin position="1169"/>
        <end position="1179"/>
    </location>
</feature>
<feature type="region of interest" description="Disordered" evidence="3">
    <location>
        <begin position="1136"/>
        <end position="1287"/>
    </location>
</feature>
<feature type="region of interest" description="Disordered" evidence="3">
    <location>
        <begin position="1843"/>
        <end position="1870"/>
    </location>
</feature>
<evidence type="ECO:0000256" key="1">
    <source>
        <dbReference type="ARBA" id="ARBA00022658"/>
    </source>
</evidence>
<dbReference type="GO" id="GO:0007265">
    <property type="term" value="P:Ras protein signal transduction"/>
    <property type="evidence" value="ECO:0007669"/>
    <property type="project" value="TreeGrafter"/>
</dbReference>
<feature type="compositionally biased region" description="Gly residues" evidence="3">
    <location>
        <begin position="45"/>
        <end position="54"/>
    </location>
</feature>
<dbReference type="PROSITE" id="PS50009">
    <property type="entry name" value="RASGEF_CAT"/>
    <property type="match status" value="1"/>
</dbReference>
<feature type="compositionally biased region" description="Low complexity" evidence="3">
    <location>
        <begin position="1851"/>
        <end position="1866"/>
    </location>
</feature>
<dbReference type="GO" id="GO:0005085">
    <property type="term" value="F:guanyl-nucleotide exchange factor activity"/>
    <property type="evidence" value="ECO:0007669"/>
    <property type="project" value="UniProtKB-KW"/>
</dbReference>
<accession>A0A9W8LJ66</accession>
<evidence type="ECO:0000259" key="4">
    <source>
        <dbReference type="PROSITE" id="PS50009"/>
    </source>
</evidence>
<feature type="compositionally biased region" description="Low complexity" evidence="3">
    <location>
        <begin position="1233"/>
        <end position="1268"/>
    </location>
</feature>
<keyword evidence="6" id="KW-0132">Cell division</keyword>
<dbReference type="OrthoDB" id="28357at2759"/>
<feature type="compositionally biased region" description="Low complexity" evidence="3">
    <location>
        <begin position="1136"/>
        <end position="1145"/>
    </location>
</feature>
<name>A0A9W8LJ66_9FUNG</name>
<organism evidence="6 7">
    <name type="scientific">Coemansia javaensis</name>
    <dbReference type="NCBI Taxonomy" id="2761396"/>
    <lineage>
        <taxon>Eukaryota</taxon>
        <taxon>Fungi</taxon>
        <taxon>Fungi incertae sedis</taxon>
        <taxon>Zoopagomycota</taxon>
        <taxon>Kickxellomycotina</taxon>
        <taxon>Kickxellomycetes</taxon>
        <taxon>Kickxellales</taxon>
        <taxon>Kickxellaceae</taxon>
        <taxon>Coemansia</taxon>
    </lineage>
</organism>
<feature type="compositionally biased region" description="Low complexity" evidence="3">
    <location>
        <begin position="206"/>
        <end position="245"/>
    </location>
</feature>
<dbReference type="Pfam" id="PF00618">
    <property type="entry name" value="RasGEF_N"/>
    <property type="match status" value="1"/>
</dbReference>
<dbReference type="GO" id="GO:0005886">
    <property type="term" value="C:plasma membrane"/>
    <property type="evidence" value="ECO:0007669"/>
    <property type="project" value="TreeGrafter"/>
</dbReference>
<feature type="region of interest" description="Disordered" evidence="3">
    <location>
        <begin position="1385"/>
        <end position="1415"/>
    </location>
</feature>
<feature type="compositionally biased region" description="Low complexity" evidence="3">
    <location>
        <begin position="339"/>
        <end position="348"/>
    </location>
</feature>
<dbReference type="Pfam" id="PF00617">
    <property type="entry name" value="RasGEF"/>
    <property type="match status" value="1"/>
</dbReference>
<feature type="compositionally biased region" description="Polar residues" evidence="3">
    <location>
        <begin position="821"/>
        <end position="837"/>
    </location>
</feature>
<dbReference type="InterPro" id="IPR001895">
    <property type="entry name" value="RASGEF_cat_dom"/>
</dbReference>
<feature type="compositionally biased region" description="Pro residues" evidence="3">
    <location>
        <begin position="360"/>
        <end position="371"/>
    </location>
</feature>
<evidence type="ECO:0000313" key="7">
    <source>
        <dbReference type="Proteomes" id="UP001140217"/>
    </source>
</evidence>
<feature type="region of interest" description="Disordered" evidence="3">
    <location>
        <begin position="182"/>
        <end position="246"/>
    </location>
</feature>
<feature type="compositionally biased region" description="Low complexity" evidence="3">
    <location>
        <begin position="81"/>
        <end position="90"/>
    </location>
</feature>
<gene>
    <name evidence="6" type="primary">CDC25</name>
    <name evidence="6" type="ORF">H4R18_001454</name>
</gene>
<feature type="domain" description="N-terminal Ras-GEF" evidence="5">
    <location>
        <begin position="902"/>
        <end position="1102"/>
    </location>
</feature>
<feature type="region of interest" description="Disordered" evidence="3">
    <location>
        <begin position="272"/>
        <end position="424"/>
    </location>
</feature>
<feature type="region of interest" description="Disordered" evidence="3">
    <location>
        <begin position="1561"/>
        <end position="1582"/>
    </location>
</feature>
<feature type="compositionally biased region" description="Polar residues" evidence="3">
    <location>
        <begin position="20"/>
        <end position="30"/>
    </location>
</feature>
<dbReference type="InterPro" id="IPR036964">
    <property type="entry name" value="RASGEF_cat_dom_sf"/>
</dbReference>
<feature type="compositionally biased region" description="Pro residues" evidence="3">
    <location>
        <begin position="1022"/>
        <end position="1034"/>
    </location>
</feature>
<feature type="region of interest" description="Disordered" evidence="3">
    <location>
        <begin position="469"/>
        <end position="491"/>
    </location>
</feature>
<keyword evidence="1 2" id="KW-0344">Guanine-nucleotide releasing factor</keyword>
<dbReference type="EMBL" id="JANBUL010000037">
    <property type="protein sequence ID" value="KAJ2783898.1"/>
    <property type="molecule type" value="Genomic_DNA"/>
</dbReference>
<evidence type="ECO:0000313" key="6">
    <source>
        <dbReference type="EMBL" id="KAJ2783898.1"/>
    </source>
</evidence>
<feature type="region of interest" description="Disordered" evidence="3">
    <location>
        <begin position="776"/>
        <end position="893"/>
    </location>
</feature>
<dbReference type="PROSITE" id="PS50212">
    <property type="entry name" value="RASGEF_NTER"/>
    <property type="match status" value="1"/>
</dbReference>
<evidence type="ECO:0000259" key="5">
    <source>
        <dbReference type="PROSITE" id="PS50212"/>
    </source>
</evidence>
<dbReference type="InterPro" id="IPR023578">
    <property type="entry name" value="Ras_GEF_dom_sf"/>
</dbReference>
<dbReference type="Gene3D" id="1.20.870.10">
    <property type="entry name" value="Son of sevenless (SoS) protein Chain: S domain 1"/>
    <property type="match status" value="1"/>
</dbReference>
<feature type="compositionally biased region" description="Low complexity" evidence="3">
    <location>
        <begin position="405"/>
        <end position="415"/>
    </location>
</feature>
<feature type="compositionally biased region" description="Acidic residues" evidence="3">
    <location>
        <begin position="1"/>
        <end position="11"/>
    </location>
</feature>
<feature type="compositionally biased region" description="Acidic residues" evidence="3">
    <location>
        <begin position="974"/>
        <end position="997"/>
    </location>
</feature>